<evidence type="ECO:0000256" key="6">
    <source>
        <dbReference type="PIRSR" id="PIRSR602129-50"/>
    </source>
</evidence>
<keyword evidence="4 6" id="KW-0663">Pyridoxal phosphate</keyword>
<dbReference type="PRINTS" id="PR00800">
    <property type="entry name" value="YHDCRBOXLASE"/>
</dbReference>
<dbReference type="InterPro" id="IPR010977">
    <property type="entry name" value="Aromatic_deC"/>
</dbReference>
<dbReference type="Gene3D" id="3.40.640.10">
    <property type="entry name" value="Type I PLP-dependent aspartate aminotransferase-like (Major domain)"/>
    <property type="match status" value="1"/>
</dbReference>
<keyword evidence="9" id="KW-1185">Reference proteome</keyword>
<evidence type="ECO:0000313" key="9">
    <source>
        <dbReference type="Proteomes" id="UP000318833"/>
    </source>
</evidence>
<dbReference type="GO" id="GO:0008483">
    <property type="term" value="F:transaminase activity"/>
    <property type="evidence" value="ECO:0007669"/>
    <property type="project" value="UniProtKB-KW"/>
</dbReference>
<sequence length="481" mass="53894">MQNTIPNLDTLEKAYDPSDFRKIGHEMIDLIADHIEKVQTDEDQPVLTYREPEDELLFWKQDFSSDTGMIDVFSNILEHSISVHHPKYIGHQVAVPALISGLAGLMSDVLNNGTGVYEMGMAGNAIEKIVTDLVAKRIGYSSDASGFLTSGGTLANLTALLAARKAKAPTAVWEHGHQEKLAVLVSEEAHYCIDRAARILGLGNDGIIKVPVDSDFKIDTNILDEYYSKAKADGFYVIALIGCACSTATGSYDNLNYLADFAEKQNLWFHVDGAHGGGVVFSKQYKYLVNGIERADSVVIDFHKMLMTLALNTGLIFKKAEDAYQTFAQKAQYLWDSQDTREWYNSGKRTFECTKFMMSIKVYAILKAHGEEIFEKNVDTLYHLASVFSKTINDRLDFELALIPEANIINFRYTKVMMGRDINSLNADIRKRLIASGKFYIVQTRIKEELYLRTTIMNPLTKEKDLISLLDEIETIAATIA</sequence>
<gene>
    <name evidence="8" type="ORF">FOF46_00435</name>
</gene>
<comment type="caution">
    <text evidence="8">The sequence shown here is derived from an EMBL/GenBank/DDBJ whole genome shotgun (WGS) entry which is preliminary data.</text>
</comment>
<evidence type="ECO:0000256" key="5">
    <source>
        <dbReference type="ARBA" id="ARBA00023239"/>
    </source>
</evidence>
<keyword evidence="8" id="KW-0032">Aminotransferase</keyword>
<evidence type="ECO:0000256" key="3">
    <source>
        <dbReference type="ARBA" id="ARBA00022793"/>
    </source>
</evidence>
<dbReference type="EMBL" id="VLNR01000001">
    <property type="protein sequence ID" value="TSE11483.1"/>
    <property type="molecule type" value="Genomic_DNA"/>
</dbReference>
<dbReference type="GO" id="GO:0019752">
    <property type="term" value="P:carboxylic acid metabolic process"/>
    <property type="evidence" value="ECO:0007669"/>
    <property type="project" value="InterPro"/>
</dbReference>
<dbReference type="GO" id="GO:0005737">
    <property type="term" value="C:cytoplasm"/>
    <property type="evidence" value="ECO:0007669"/>
    <property type="project" value="TreeGrafter"/>
</dbReference>
<dbReference type="InterPro" id="IPR015421">
    <property type="entry name" value="PyrdxlP-dep_Trfase_major"/>
</dbReference>
<dbReference type="AlphaFoldDB" id="A0A554VS22"/>
<dbReference type="Gene3D" id="3.90.1150.170">
    <property type="match status" value="1"/>
</dbReference>
<reference evidence="8 9" key="1">
    <citation type="submission" date="2019-07" db="EMBL/GenBank/DDBJ databases">
        <title>The draft genome sequence of Aquimarina algiphila M91.</title>
        <authorList>
            <person name="Meng X."/>
        </authorList>
    </citation>
    <scope>NUCLEOTIDE SEQUENCE [LARGE SCALE GENOMIC DNA]</scope>
    <source>
        <strain evidence="8 9">M91</strain>
    </source>
</reference>
<keyword evidence="5 7" id="KW-0456">Lyase</keyword>
<evidence type="ECO:0000256" key="1">
    <source>
        <dbReference type="ARBA" id="ARBA00001933"/>
    </source>
</evidence>
<accession>A0A554VS22</accession>
<evidence type="ECO:0000256" key="7">
    <source>
        <dbReference type="RuleBase" id="RU000382"/>
    </source>
</evidence>
<dbReference type="InterPro" id="IPR015424">
    <property type="entry name" value="PyrdxlP-dep_Trfase"/>
</dbReference>
<name>A0A554VS22_9FLAO</name>
<dbReference type="SUPFAM" id="SSF53383">
    <property type="entry name" value="PLP-dependent transferases"/>
    <property type="match status" value="1"/>
</dbReference>
<organism evidence="8 9">
    <name type="scientific">Aquimarina algiphila</name>
    <dbReference type="NCBI Taxonomy" id="2047982"/>
    <lineage>
        <taxon>Bacteria</taxon>
        <taxon>Pseudomonadati</taxon>
        <taxon>Bacteroidota</taxon>
        <taxon>Flavobacteriia</taxon>
        <taxon>Flavobacteriales</taxon>
        <taxon>Flavobacteriaceae</taxon>
        <taxon>Aquimarina</taxon>
    </lineage>
</organism>
<dbReference type="PANTHER" id="PTHR45677:SF8">
    <property type="entry name" value="CYSTEINE SULFINIC ACID DECARBOXYLASE"/>
    <property type="match status" value="1"/>
</dbReference>
<evidence type="ECO:0000256" key="2">
    <source>
        <dbReference type="ARBA" id="ARBA00009533"/>
    </source>
</evidence>
<dbReference type="GO" id="GO:0006520">
    <property type="term" value="P:amino acid metabolic process"/>
    <property type="evidence" value="ECO:0007669"/>
    <property type="project" value="InterPro"/>
</dbReference>
<evidence type="ECO:0000256" key="4">
    <source>
        <dbReference type="ARBA" id="ARBA00022898"/>
    </source>
</evidence>
<dbReference type="Pfam" id="PF00282">
    <property type="entry name" value="Pyridoxal_deC"/>
    <property type="match status" value="1"/>
</dbReference>
<protein>
    <submittedName>
        <fullName evidence="8">Aminotransferase class I/II-fold pyridoxal phosphate-dependent enzyme</fullName>
    </submittedName>
</protein>
<dbReference type="OrthoDB" id="9803665at2"/>
<dbReference type="GO" id="GO:0016831">
    <property type="term" value="F:carboxy-lyase activity"/>
    <property type="evidence" value="ECO:0007669"/>
    <property type="project" value="UniProtKB-KW"/>
</dbReference>
<comment type="cofactor">
    <cofactor evidence="1 6 7">
        <name>pyridoxal 5'-phosphate</name>
        <dbReference type="ChEBI" id="CHEBI:597326"/>
    </cofactor>
</comment>
<evidence type="ECO:0000313" key="8">
    <source>
        <dbReference type="EMBL" id="TSE11483.1"/>
    </source>
</evidence>
<dbReference type="GO" id="GO:0030170">
    <property type="term" value="F:pyridoxal phosphate binding"/>
    <property type="evidence" value="ECO:0007669"/>
    <property type="project" value="InterPro"/>
</dbReference>
<keyword evidence="3" id="KW-0210">Decarboxylase</keyword>
<proteinExistence type="inferred from homology"/>
<feature type="modified residue" description="N6-(pyridoxal phosphate)lysine" evidence="6">
    <location>
        <position position="304"/>
    </location>
</feature>
<keyword evidence="8" id="KW-0808">Transferase</keyword>
<dbReference type="InterPro" id="IPR002129">
    <property type="entry name" value="PyrdxlP-dep_de-COase"/>
</dbReference>
<dbReference type="PANTHER" id="PTHR45677">
    <property type="entry name" value="GLUTAMATE DECARBOXYLASE-RELATED"/>
    <property type="match status" value="1"/>
</dbReference>
<dbReference type="Proteomes" id="UP000318833">
    <property type="component" value="Unassembled WGS sequence"/>
</dbReference>
<comment type="similarity">
    <text evidence="2 7">Belongs to the group II decarboxylase family.</text>
</comment>
<dbReference type="RefSeq" id="WP_143915088.1">
    <property type="nucleotide sequence ID" value="NZ_CANMIK010000004.1"/>
</dbReference>